<dbReference type="EMBL" id="JAUMVS010000369">
    <property type="protein sequence ID" value="MDO4842913.1"/>
    <property type="molecule type" value="Genomic_DNA"/>
</dbReference>
<evidence type="ECO:0000256" key="2">
    <source>
        <dbReference type="SAM" id="Phobius"/>
    </source>
</evidence>
<dbReference type="GO" id="GO:0005886">
    <property type="term" value="C:plasma membrane"/>
    <property type="evidence" value="ECO:0007669"/>
    <property type="project" value="TreeGrafter"/>
</dbReference>
<evidence type="ECO:0000259" key="3">
    <source>
        <dbReference type="Pfam" id="PF12704"/>
    </source>
</evidence>
<dbReference type="Proteomes" id="UP001168575">
    <property type="component" value="Unassembled WGS sequence"/>
</dbReference>
<comment type="similarity">
    <text evidence="1">Belongs to the ABC-4 integral membrane protein family.</text>
</comment>
<keyword evidence="2" id="KW-1133">Transmembrane helix</keyword>
<dbReference type="PANTHER" id="PTHR30572:SF4">
    <property type="entry name" value="ABC TRANSPORTER PERMEASE YTRF"/>
    <property type="match status" value="1"/>
</dbReference>
<evidence type="ECO:0000313" key="4">
    <source>
        <dbReference type="EMBL" id="MDO4842913.1"/>
    </source>
</evidence>
<feature type="transmembrane region" description="Helical" evidence="2">
    <location>
        <begin position="21"/>
        <end position="44"/>
    </location>
</feature>
<name>A0AA43RJE4_9ACTN</name>
<protein>
    <submittedName>
        <fullName evidence="4">ABC transporter permease</fullName>
    </submittedName>
</protein>
<dbReference type="Pfam" id="PF12704">
    <property type="entry name" value="MacB_PCD"/>
    <property type="match status" value="1"/>
</dbReference>
<evidence type="ECO:0000256" key="1">
    <source>
        <dbReference type="ARBA" id="ARBA00038076"/>
    </source>
</evidence>
<dbReference type="GO" id="GO:0022857">
    <property type="term" value="F:transmembrane transporter activity"/>
    <property type="evidence" value="ECO:0007669"/>
    <property type="project" value="TreeGrafter"/>
</dbReference>
<keyword evidence="5" id="KW-1185">Reference proteome</keyword>
<dbReference type="InterPro" id="IPR050250">
    <property type="entry name" value="Macrolide_Exporter_MacB"/>
</dbReference>
<feature type="non-terminal residue" evidence="4">
    <location>
        <position position="285"/>
    </location>
</feature>
<feature type="domain" description="MacB-like periplasmic core" evidence="3">
    <location>
        <begin position="24"/>
        <end position="236"/>
    </location>
</feature>
<dbReference type="InterPro" id="IPR025857">
    <property type="entry name" value="MacB_PCD"/>
</dbReference>
<dbReference type="PANTHER" id="PTHR30572">
    <property type="entry name" value="MEMBRANE COMPONENT OF TRANSPORTER-RELATED"/>
    <property type="match status" value="1"/>
</dbReference>
<proteinExistence type="inferred from homology"/>
<accession>A0AA43RJE4</accession>
<evidence type="ECO:0000313" key="5">
    <source>
        <dbReference type="Proteomes" id="UP001168575"/>
    </source>
</evidence>
<dbReference type="AlphaFoldDB" id="A0AA43RJE4"/>
<gene>
    <name evidence="4" type="ORF">Q3982_09580</name>
</gene>
<sequence>MMDSLKQSLRMAVKSINGSKLRAFLTMLGIIIGVMALVILVSLVNGATRTVTDTVSSLGTNLLTVTVSDDKGSAISLDDLSEWADLEGVGQTAAWQSESAVGKYGYTAETVQVYGTTAAYYNIQGLNMLLGRYIKSADVENGSNICAINENGARELVGYTDCIGESISLNGIRFTIVGILEDDDDSLTAVFGSSSLAVYIPYTALIRLSDSVSSKISSFYVSAADGYTVEQAMDAIYPILYERFDQDEDAFSVDSQDALENTMSSVTSVLAILLGGIAAISLIVG</sequence>
<feature type="transmembrane region" description="Helical" evidence="2">
    <location>
        <begin position="263"/>
        <end position="284"/>
    </location>
</feature>
<keyword evidence="2" id="KW-0812">Transmembrane</keyword>
<comment type="caution">
    <text evidence="4">The sequence shown here is derived from an EMBL/GenBank/DDBJ whole genome shotgun (WGS) entry which is preliminary data.</text>
</comment>
<keyword evidence="2" id="KW-0472">Membrane</keyword>
<organism evidence="4 5">
    <name type="scientific">Phoenicibacter congonensis</name>
    <dbReference type="NCBI Taxonomy" id="1944646"/>
    <lineage>
        <taxon>Bacteria</taxon>
        <taxon>Bacillati</taxon>
        <taxon>Actinomycetota</taxon>
        <taxon>Coriobacteriia</taxon>
        <taxon>Eggerthellales</taxon>
        <taxon>Eggerthellaceae</taxon>
        <taxon>Phoenicibacter</taxon>
    </lineage>
</organism>
<reference evidence="4" key="1">
    <citation type="submission" date="2023-07" db="EMBL/GenBank/DDBJ databases">
        <title>Between Cages and Wild: Unraveling the Impact of Captivity on Animal Microbiomes and Antimicrobial Resistance.</title>
        <authorList>
            <person name="Schmartz G.P."/>
            <person name="Rehner J."/>
            <person name="Schuff M.J."/>
            <person name="Becker S.L."/>
            <person name="Kravczyk M."/>
            <person name="Gurevich A."/>
            <person name="Francke R."/>
            <person name="Mueller R."/>
            <person name="Keller V."/>
            <person name="Keller A."/>
        </authorList>
    </citation>
    <scope>NUCLEOTIDE SEQUENCE</scope>
    <source>
        <strain evidence="4">S12M_St_49</strain>
    </source>
</reference>